<dbReference type="KEGG" id="jli:EXU32_09850"/>
<dbReference type="RefSeq" id="WP_130629748.1">
    <property type="nucleotide sequence ID" value="NZ_CP036164.1"/>
</dbReference>
<reference evidence="3 4" key="1">
    <citation type="submission" date="2019-02" db="EMBL/GenBank/DDBJ databases">
        <title>Genomic data mining of an Antarctic deep-sea actinobacterium, Janibacterlimosus P3-3-X1.</title>
        <authorList>
            <person name="Liao L."/>
            <person name="Chen B."/>
        </authorList>
    </citation>
    <scope>NUCLEOTIDE SEQUENCE [LARGE SCALE GENOMIC DNA]</scope>
    <source>
        <strain evidence="3 4">P3-3-X1</strain>
    </source>
</reference>
<dbReference type="PANTHER" id="PTHR46118:SF4">
    <property type="entry name" value="PROTEIN ABHD11"/>
    <property type="match status" value="1"/>
</dbReference>
<dbReference type="EMBL" id="CP036164">
    <property type="protein sequence ID" value="QBF46528.1"/>
    <property type="molecule type" value="Genomic_DNA"/>
</dbReference>
<dbReference type="OrthoDB" id="63519at2"/>
<dbReference type="AlphaFoldDB" id="A0A4V0ZB26"/>
<dbReference type="GO" id="GO:0016787">
    <property type="term" value="F:hydrolase activity"/>
    <property type="evidence" value="ECO:0007669"/>
    <property type="project" value="UniProtKB-KW"/>
</dbReference>
<dbReference type="InterPro" id="IPR029058">
    <property type="entry name" value="AB_hydrolase_fold"/>
</dbReference>
<dbReference type="PANTHER" id="PTHR46118">
    <property type="entry name" value="PROTEIN ABHD11"/>
    <property type="match status" value="1"/>
</dbReference>
<keyword evidence="1 3" id="KW-0378">Hydrolase</keyword>
<evidence type="ECO:0000256" key="1">
    <source>
        <dbReference type="ARBA" id="ARBA00022801"/>
    </source>
</evidence>
<evidence type="ECO:0000259" key="2">
    <source>
        <dbReference type="Pfam" id="PF00561"/>
    </source>
</evidence>
<dbReference type="STRING" id="1216970.GCA_001570985_03218"/>
<dbReference type="Pfam" id="PF00561">
    <property type="entry name" value="Abhydrolase_1"/>
    <property type="match status" value="1"/>
</dbReference>
<dbReference type="InterPro" id="IPR000073">
    <property type="entry name" value="AB_hydrolase_1"/>
</dbReference>
<protein>
    <submittedName>
        <fullName evidence="3">Alpha/beta fold hydrolase</fullName>
    </submittedName>
</protein>
<sequence length="266" mass="29256">MSSPTLHAVSSGDTGPRIAFCHGLFGQGRNWTQIAKGLTDIARPTLLDMPDHGRSGWTDRFDYVADADIVADTLRGIDADEPWVVVGHSMGGKIAMLLALRHPELVSRLCVVDISPAATTSFTEFETYIAAMQAMDLDAIESRADADAAMQEAAPDAGVRAFLLQNLRREGSGWRWQPNLEVIGRDIATIGGWPQDEIAGLPPFDEPVLWLSGARSRYVTDEDEAQMRRLFPRMRHVTVKDAGHWVHSEQPEVTVAALRALITSDR</sequence>
<organism evidence="3 4">
    <name type="scientific">Janibacter limosus</name>
    <dbReference type="NCBI Taxonomy" id="53458"/>
    <lineage>
        <taxon>Bacteria</taxon>
        <taxon>Bacillati</taxon>
        <taxon>Actinomycetota</taxon>
        <taxon>Actinomycetes</taxon>
        <taxon>Micrococcales</taxon>
        <taxon>Intrasporangiaceae</taxon>
        <taxon>Janibacter</taxon>
    </lineage>
</organism>
<evidence type="ECO:0000313" key="4">
    <source>
        <dbReference type="Proteomes" id="UP000290408"/>
    </source>
</evidence>
<dbReference type="Gene3D" id="3.40.50.1820">
    <property type="entry name" value="alpha/beta hydrolase"/>
    <property type="match status" value="1"/>
</dbReference>
<dbReference type="SUPFAM" id="SSF53474">
    <property type="entry name" value="alpha/beta-Hydrolases"/>
    <property type="match status" value="1"/>
</dbReference>
<proteinExistence type="predicted"/>
<evidence type="ECO:0000313" key="3">
    <source>
        <dbReference type="EMBL" id="QBF46528.1"/>
    </source>
</evidence>
<gene>
    <name evidence="3" type="ORF">EXU32_09850</name>
</gene>
<name>A0A4V0ZB26_9MICO</name>
<dbReference type="Proteomes" id="UP000290408">
    <property type="component" value="Chromosome"/>
</dbReference>
<feature type="domain" description="AB hydrolase-1" evidence="2">
    <location>
        <begin position="17"/>
        <end position="250"/>
    </location>
</feature>
<keyword evidence="4" id="KW-1185">Reference proteome</keyword>
<accession>A0A4V0ZB26</accession>